<feature type="compositionally biased region" description="Gly residues" evidence="2">
    <location>
        <begin position="850"/>
        <end position="860"/>
    </location>
</feature>
<keyword evidence="3" id="KW-0732">Signal</keyword>
<sequence length="1188" mass="134405">MVVILRALFQLVGNLTVSSESPVLPDRPCMEEVVDDLSKFFSSKISTIRSNLDGLAESTSSHTLQHEQSFLQLHEENYLLKFRSASTAEVTKLIESSPTKSCSLDPLPTQLLKNCLVVLVRPITDIINLSLSTGAFLSSLKHGIITPLLKKPNLDRNGTNQPREPTIQLRQPYSPYLMIFSPQQIKKMKVLLFFSTCPLHSTQSITKYCSRDCPTVSVFLELPSTAQGSVLGSPLFLMYVTPFAEATTTEGGKVSQFSDDKQARSSFALKDDFSSQSQCRTRLGCWFEKTDAWLTINRVQLNIPKSTIIYTYNTGKGSTTRHINSNPLQILSSLVQPFTTACYLGVIINTQLTMEAQVMKTSRAANFHLSRINKIRRFLDFSSVKCVVNALVLSRLDYCNSLYLNLPSSLLKRLQRVQNAAIRTIFNLQKREHVSIHRQSLRWLEIADRAKLKVACRELRSGDKNLLICKSFRLILFGKRAFSCAAPFLWNSLPDPVRQAPNLNTFSSLRIESLLGTGIVCCQYFSECINEYLKQLRNLETALKTLYTNLYPSLSEEHLPTPDPTPLEETHITFINNPALSAARYKFRTSWKVFCRTRDQLSSEDKLEPPEGPLVTPKSIQEATKTQKGYIKSLNAVLQRGALLQHVDLSKTNNDLLREKEDLITKLKTTEKKLEGIREDNEKTDQLQVESLQQALKENTELADQLKTALESKQCENRELEENSVEANSDLEESIKKSEETIASFKKQYQTLQGENTTSMNGKKLYREAEELYEQNFEDIADQTYDTTQFLEELRNSSINKELSKGTQTTLDLQQIFKQNKDLADLIYTSQKKKSRLLDSRRVRISTMGKGAGPGHGAGGNNSDDDNTRHKSGNPNQTADTTILDKVTKPIVKVLGELFSREDEKSIPTFKGKSTDKLKTEWLKAAEHEARNNDWDEEQKLRFFSDRLKGEALEWHDEMPEDSNDFEALCNHLIISEKILQNKESNEDKELTAVIAGITHHEKQQDDELTQQKLDNGTLKQKFADLQTSRTPVFHTSKDEVTATHVEGTKVHSTIGKTDFVITKGLIQTINVGIKDAKEIKGLHNTITHGTTRIVGGCPFFLYFGRPLVLPNDVKIDEKYETTGDDAFMYTKKWIQAQKNGRGEIRNTRLGIVKSTTNGWALEKVTRPGIEPRNPRLTAGRLNHYTTN</sequence>
<evidence type="ECO:0000313" key="4">
    <source>
        <dbReference type="EMBL" id="CAH0104286.1"/>
    </source>
</evidence>
<evidence type="ECO:0000256" key="1">
    <source>
        <dbReference type="SAM" id="Coils"/>
    </source>
</evidence>
<evidence type="ECO:0000313" key="5">
    <source>
        <dbReference type="Proteomes" id="UP000789390"/>
    </source>
</evidence>
<evidence type="ECO:0000256" key="3">
    <source>
        <dbReference type="SAM" id="SignalP"/>
    </source>
</evidence>
<protein>
    <submittedName>
        <fullName evidence="4">Uncharacterized protein</fullName>
    </submittedName>
</protein>
<gene>
    <name evidence="4" type="ORF">DGAL_LOCUS7052</name>
</gene>
<keyword evidence="5" id="KW-1185">Reference proteome</keyword>
<accession>A0A8J2RKN8</accession>
<feature type="signal peptide" evidence="3">
    <location>
        <begin position="1"/>
        <end position="19"/>
    </location>
</feature>
<dbReference type="PANTHER" id="PTHR33332">
    <property type="entry name" value="REVERSE TRANSCRIPTASE DOMAIN-CONTAINING PROTEIN"/>
    <property type="match status" value="1"/>
</dbReference>
<dbReference type="OrthoDB" id="416454at2759"/>
<dbReference type="EMBL" id="CAKKLH010000135">
    <property type="protein sequence ID" value="CAH0104286.1"/>
    <property type="molecule type" value="Genomic_DNA"/>
</dbReference>
<evidence type="ECO:0000256" key="2">
    <source>
        <dbReference type="SAM" id="MobiDB-lite"/>
    </source>
</evidence>
<proteinExistence type="predicted"/>
<feature type="region of interest" description="Disordered" evidence="2">
    <location>
        <begin position="847"/>
        <end position="880"/>
    </location>
</feature>
<organism evidence="4 5">
    <name type="scientific">Daphnia galeata</name>
    <dbReference type="NCBI Taxonomy" id="27404"/>
    <lineage>
        <taxon>Eukaryota</taxon>
        <taxon>Metazoa</taxon>
        <taxon>Ecdysozoa</taxon>
        <taxon>Arthropoda</taxon>
        <taxon>Crustacea</taxon>
        <taxon>Branchiopoda</taxon>
        <taxon>Diplostraca</taxon>
        <taxon>Cladocera</taxon>
        <taxon>Anomopoda</taxon>
        <taxon>Daphniidae</taxon>
        <taxon>Daphnia</taxon>
    </lineage>
</organism>
<keyword evidence="1" id="KW-0175">Coiled coil</keyword>
<feature type="coiled-coil region" evidence="1">
    <location>
        <begin position="653"/>
        <end position="755"/>
    </location>
</feature>
<dbReference type="AlphaFoldDB" id="A0A8J2RKN8"/>
<name>A0A8J2RKN8_9CRUS</name>
<reference evidence="4" key="1">
    <citation type="submission" date="2021-11" db="EMBL/GenBank/DDBJ databases">
        <authorList>
            <person name="Schell T."/>
        </authorList>
    </citation>
    <scope>NUCLEOTIDE SEQUENCE</scope>
    <source>
        <strain evidence="4">M5</strain>
    </source>
</reference>
<feature type="chain" id="PRO_5035314591" evidence="3">
    <location>
        <begin position="20"/>
        <end position="1188"/>
    </location>
</feature>
<dbReference type="Proteomes" id="UP000789390">
    <property type="component" value="Unassembled WGS sequence"/>
</dbReference>
<comment type="caution">
    <text evidence="4">The sequence shown here is derived from an EMBL/GenBank/DDBJ whole genome shotgun (WGS) entry which is preliminary data.</text>
</comment>